<name>A0A381RSI6_9ZZZZ</name>
<dbReference type="GO" id="GO:0045892">
    <property type="term" value="P:negative regulation of DNA-templated transcription"/>
    <property type="evidence" value="ECO:0007669"/>
    <property type="project" value="TreeGrafter"/>
</dbReference>
<dbReference type="PROSITE" id="PS50860">
    <property type="entry name" value="AA_TRNA_LIGASE_II_ALA"/>
    <property type="match status" value="1"/>
</dbReference>
<dbReference type="SUPFAM" id="SSF101353">
    <property type="entry name" value="Putative anticodon-binding domain of alanyl-tRNA synthetase (AlaRS)"/>
    <property type="match status" value="1"/>
</dbReference>
<dbReference type="FunFam" id="3.30.930.10:FF:000004">
    <property type="entry name" value="Alanine--tRNA ligase"/>
    <property type="match status" value="1"/>
</dbReference>
<evidence type="ECO:0000256" key="2">
    <source>
        <dbReference type="ARBA" id="ARBA00004496"/>
    </source>
</evidence>
<dbReference type="InterPro" id="IPR003156">
    <property type="entry name" value="DHHA1_dom"/>
</dbReference>
<dbReference type="FunFam" id="3.30.54.20:FF:000001">
    <property type="entry name" value="Alanine--tRNA ligase"/>
    <property type="match status" value="1"/>
</dbReference>
<dbReference type="FunFam" id="3.10.310.40:FF:000001">
    <property type="entry name" value="Alanine--tRNA ligase"/>
    <property type="match status" value="1"/>
</dbReference>
<evidence type="ECO:0000256" key="8">
    <source>
        <dbReference type="ARBA" id="ARBA00022723"/>
    </source>
</evidence>
<evidence type="ECO:0000256" key="11">
    <source>
        <dbReference type="ARBA" id="ARBA00022840"/>
    </source>
</evidence>
<dbReference type="EC" id="6.1.1.7" evidence="4"/>
<dbReference type="InterPro" id="IPR045864">
    <property type="entry name" value="aa-tRNA-synth_II/BPL/LPL"/>
</dbReference>
<accession>A0A381RSI6</accession>
<dbReference type="InterPro" id="IPR012947">
    <property type="entry name" value="tRNA_SAD"/>
</dbReference>
<dbReference type="InterPro" id="IPR018163">
    <property type="entry name" value="Thr/Ala-tRNA-synth_IIc_edit"/>
</dbReference>
<keyword evidence="15" id="KW-0175">Coiled coil</keyword>
<dbReference type="PANTHER" id="PTHR11777">
    <property type="entry name" value="ALANYL-TRNA SYNTHETASE"/>
    <property type="match status" value="1"/>
</dbReference>
<dbReference type="GO" id="GO:0006419">
    <property type="term" value="P:alanyl-tRNA aminoacylation"/>
    <property type="evidence" value="ECO:0007669"/>
    <property type="project" value="InterPro"/>
</dbReference>
<proteinExistence type="inferred from homology"/>
<sequence length="856" mass="92734">MDYFVASGHEAVSSSPLVPHNDPTLLFTNAGMVQFKDVFLGQDKRSYNRAVTSQRCVRAGGKHNDLENVGYTARHHTFFEMLGNFSFGDYFKREAIAFAWELLTAGYGLPEEKLWVTVFEDDDEAADLWLRDVGIPAERFARIGASDNFWAMGDTGPCGPCSEIFYDHGPEVAGGPPGSADADGDRYVEIWNLVFMQYNRDTSGKDTPLPKPSVDTGMGLERLAAILQGVHSNYETDLFQSLIQASAQIVGTDDTNHNSLKVIADHIRSTAFLITDGVTPSNEGRGYVLRRIIRRAIRHGHQLGATEPFMHKLVAALVGQMGDAYPELVADQSRVEETLKLEGERFADTLEHGIRILDQEIGGLSGSVLAGDVAFRLYDTYGFPVDLTADYCREKGLTVDMNSFEQAMSEQRARARAASQFQMAETIEVSVEQSTTFSGYEELQSKATVLALVADGEEVQSLKSGQQAAVVLDTTPVYAESGGQVGDVARIESKGAMFEVAGAHYLAHRVISHEGVLTQGHLDVGQSVTVSVDQHARVATAANHSATHLLHAALQQVLGSHVQQKGSLVEPQRLRFDFSHNDAVTKDQLEHIEMLVNSQVRANDKVTTEIMPLDDARERGAAALFGEKYDDDVRVVDMGGFSLELCGGTHVTRTGDIGLFRIVSESGIAAGIRRIEALAGDAALKYALDQSASLARLARLFRTNPGEIEDKASEMQRRLKELERKVEQLQAQLATGGSADQFDEQIQEVNGTNLLVARHDGVAVKGLRVMLDRLRDKLGSGVVVIGGVHEGKVTLLAGVTRDLVDTYHAGRLISVLAPMVGGKGGGKADMAQGGGNDTSALDAALAAVPDKLLPTE</sequence>
<dbReference type="HAMAP" id="MF_00036_B">
    <property type="entry name" value="Ala_tRNA_synth_B"/>
    <property type="match status" value="1"/>
</dbReference>
<keyword evidence="12" id="KW-0694">RNA-binding</keyword>
<dbReference type="GO" id="GO:0004813">
    <property type="term" value="F:alanine-tRNA ligase activity"/>
    <property type="evidence" value="ECO:0007669"/>
    <property type="project" value="UniProtKB-EC"/>
</dbReference>
<dbReference type="GO" id="GO:0005524">
    <property type="term" value="F:ATP binding"/>
    <property type="evidence" value="ECO:0007669"/>
    <property type="project" value="UniProtKB-KW"/>
</dbReference>
<evidence type="ECO:0000256" key="10">
    <source>
        <dbReference type="ARBA" id="ARBA00022833"/>
    </source>
</evidence>
<dbReference type="GO" id="GO:0000049">
    <property type="term" value="F:tRNA binding"/>
    <property type="evidence" value="ECO:0007669"/>
    <property type="project" value="UniProtKB-KW"/>
</dbReference>
<evidence type="ECO:0000256" key="5">
    <source>
        <dbReference type="ARBA" id="ARBA00017959"/>
    </source>
</evidence>
<dbReference type="SUPFAM" id="SSF55186">
    <property type="entry name" value="ThrRS/AlaRS common domain"/>
    <property type="match status" value="1"/>
</dbReference>
<dbReference type="Pfam" id="PF07973">
    <property type="entry name" value="tRNA_SAD"/>
    <property type="match status" value="1"/>
</dbReference>
<comment type="subcellular location">
    <subcellularLocation>
        <location evidence="2">Cytoplasm</location>
    </subcellularLocation>
</comment>
<dbReference type="GO" id="GO:0005829">
    <property type="term" value="C:cytosol"/>
    <property type="evidence" value="ECO:0007669"/>
    <property type="project" value="TreeGrafter"/>
</dbReference>
<dbReference type="CDD" id="cd00673">
    <property type="entry name" value="AlaRS_core"/>
    <property type="match status" value="1"/>
</dbReference>
<dbReference type="GO" id="GO:0002161">
    <property type="term" value="F:aminoacyl-tRNA deacylase activity"/>
    <property type="evidence" value="ECO:0007669"/>
    <property type="project" value="TreeGrafter"/>
</dbReference>
<protein>
    <recommendedName>
        <fullName evidence="5">Alanine--tRNA ligase</fullName>
        <ecNumber evidence="4">6.1.1.7</ecNumber>
    </recommendedName>
</protein>
<dbReference type="Gene3D" id="3.30.54.20">
    <property type="match status" value="1"/>
</dbReference>
<dbReference type="InterPro" id="IPR018164">
    <property type="entry name" value="Ala-tRNA-synth_IIc_N"/>
</dbReference>
<dbReference type="Gene3D" id="3.30.980.10">
    <property type="entry name" value="Threonyl-trna Synthetase, Chain A, domain 2"/>
    <property type="match status" value="1"/>
</dbReference>
<dbReference type="InterPro" id="IPR018162">
    <property type="entry name" value="Ala-tRNA-ligase_IIc_anticod-bd"/>
</dbReference>
<evidence type="ECO:0000256" key="1">
    <source>
        <dbReference type="ARBA" id="ARBA00001947"/>
    </source>
</evidence>
<evidence type="ECO:0000256" key="7">
    <source>
        <dbReference type="ARBA" id="ARBA00022598"/>
    </source>
</evidence>
<keyword evidence="8" id="KW-0479">Metal-binding</keyword>
<evidence type="ECO:0000256" key="9">
    <source>
        <dbReference type="ARBA" id="ARBA00022741"/>
    </source>
</evidence>
<reference evidence="17" key="1">
    <citation type="submission" date="2018-05" db="EMBL/GenBank/DDBJ databases">
        <authorList>
            <person name="Lanie J.A."/>
            <person name="Ng W.-L."/>
            <person name="Kazmierczak K.M."/>
            <person name="Andrzejewski T.M."/>
            <person name="Davidsen T.M."/>
            <person name="Wayne K.J."/>
            <person name="Tettelin H."/>
            <person name="Glass J.I."/>
            <person name="Rusch D."/>
            <person name="Podicherti R."/>
            <person name="Tsui H.-C.T."/>
            <person name="Winkler M.E."/>
        </authorList>
    </citation>
    <scope>NUCLEOTIDE SEQUENCE</scope>
</reference>
<comment type="similarity">
    <text evidence="3">Belongs to the class-II aminoacyl-tRNA synthetase family.</text>
</comment>
<dbReference type="Gene3D" id="2.40.30.130">
    <property type="match status" value="1"/>
</dbReference>
<evidence type="ECO:0000256" key="6">
    <source>
        <dbReference type="ARBA" id="ARBA00022555"/>
    </source>
</evidence>
<evidence type="ECO:0000256" key="15">
    <source>
        <dbReference type="SAM" id="Coils"/>
    </source>
</evidence>
<dbReference type="PANTHER" id="PTHR11777:SF9">
    <property type="entry name" value="ALANINE--TRNA LIGASE, CYTOPLASMIC"/>
    <property type="match status" value="1"/>
</dbReference>
<keyword evidence="10" id="KW-0862">Zinc</keyword>
<dbReference type="Gene3D" id="3.10.310.40">
    <property type="match status" value="1"/>
</dbReference>
<evidence type="ECO:0000256" key="12">
    <source>
        <dbReference type="ARBA" id="ARBA00022884"/>
    </source>
</evidence>
<evidence type="ECO:0000256" key="3">
    <source>
        <dbReference type="ARBA" id="ARBA00008226"/>
    </source>
</evidence>
<dbReference type="Gene3D" id="3.30.930.10">
    <property type="entry name" value="Bira Bifunctional Protein, Domain 2"/>
    <property type="match status" value="1"/>
</dbReference>
<evidence type="ECO:0000256" key="14">
    <source>
        <dbReference type="ARBA" id="ARBA00023146"/>
    </source>
</evidence>
<dbReference type="PRINTS" id="PR00980">
    <property type="entry name" value="TRNASYNTHALA"/>
</dbReference>
<dbReference type="Gene3D" id="6.10.250.550">
    <property type="match status" value="1"/>
</dbReference>
<evidence type="ECO:0000313" key="17">
    <source>
        <dbReference type="EMBL" id="SUZ94835.1"/>
    </source>
</evidence>
<organism evidence="17">
    <name type="scientific">marine metagenome</name>
    <dbReference type="NCBI Taxonomy" id="408172"/>
    <lineage>
        <taxon>unclassified sequences</taxon>
        <taxon>metagenomes</taxon>
        <taxon>ecological metagenomes</taxon>
    </lineage>
</organism>
<gene>
    <name evidence="17" type="ORF">METZ01_LOCUS47689</name>
</gene>
<dbReference type="AlphaFoldDB" id="A0A381RSI6"/>
<keyword evidence="14" id="KW-0030">Aminoacyl-tRNA synthetase</keyword>
<dbReference type="Pfam" id="PF02272">
    <property type="entry name" value="DHHA1"/>
    <property type="match status" value="1"/>
</dbReference>
<dbReference type="FunFam" id="2.40.30.130:FF:000001">
    <property type="entry name" value="Alanine--tRNA ligase"/>
    <property type="match status" value="1"/>
</dbReference>
<evidence type="ECO:0000259" key="16">
    <source>
        <dbReference type="PROSITE" id="PS50860"/>
    </source>
</evidence>
<dbReference type="SUPFAM" id="SSF55681">
    <property type="entry name" value="Class II aaRS and biotin synthetases"/>
    <property type="match status" value="1"/>
</dbReference>
<dbReference type="Pfam" id="PF01411">
    <property type="entry name" value="tRNA-synt_2c"/>
    <property type="match status" value="1"/>
</dbReference>
<evidence type="ECO:0000256" key="4">
    <source>
        <dbReference type="ARBA" id="ARBA00013168"/>
    </source>
</evidence>
<dbReference type="SMART" id="SM00863">
    <property type="entry name" value="tRNA_SAD"/>
    <property type="match status" value="1"/>
</dbReference>
<keyword evidence="9" id="KW-0547">Nucleotide-binding</keyword>
<dbReference type="InterPro" id="IPR023033">
    <property type="entry name" value="Ala_tRNA_ligase_euk/bac"/>
</dbReference>
<keyword evidence="11" id="KW-0067">ATP-binding</keyword>
<keyword evidence="6" id="KW-0820">tRNA-binding</keyword>
<dbReference type="NCBIfam" id="TIGR00344">
    <property type="entry name" value="alaS"/>
    <property type="match status" value="1"/>
</dbReference>
<evidence type="ECO:0000256" key="13">
    <source>
        <dbReference type="ARBA" id="ARBA00022917"/>
    </source>
</evidence>
<dbReference type="InterPro" id="IPR018165">
    <property type="entry name" value="Ala-tRNA-synth_IIc_core"/>
</dbReference>
<feature type="coiled-coil region" evidence="15">
    <location>
        <begin position="712"/>
        <end position="739"/>
    </location>
</feature>
<keyword evidence="7" id="KW-0436">Ligase</keyword>
<comment type="cofactor">
    <cofactor evidence="1">
        <name>Zn(2+)</name>
        <dbReference type="ChEBI" id="CHEBI:29105"/>
    </cofactor>
</comment>
<dbReference type="GO" id="GO:0046872">
    <property type="term" value="F:metal ion binding"/>
    <property type="evidence" value="ECO:0007669"/>
    <property type="project" value="UniProtKB-KW"/>
</dbReference>
<dbReference type="EMBL" id="UINC01002271">
    <property type="protein sequence ID" value="SUZ94835.1"/>
    <property type="molecule type" value="Genomic_DNA"/>
</dbReference>
<dbReference type="InterPro" id="IPR050058">
    <property type="entry name" value="Ala-tRNA_ligase"/>
</dbReference>
<keyword evidence="13" id="KW-0648">Protein biosynthesis</keyword>
<feature type="domain" description="Alanyl-transfer RNA synthetases family profile" evidence="16">
    <location>
        <begin position="1"/>
        <end position="689"/>
    </location>
</feature>
<dbReference type="InterPro" id="IPR009000">
    <property type="entry name" value="Transl_B-barrel_sf"/>
</dbReference>
<dbReference type="InterPro" id="IPR002318">
    <property type="entry name" value="Ala-tRNA-lgiase_IIc"/>
</dbReference>
<dbReference type="FunFam" id="3.30.980.10:FF:000004">
    <property type="entry name" value="Alanine--tRNA ligase, cytoplasmic"/>
    <property type="match status" value="1"/>
</dbReference>
<dbReference type="SUPFAM" id="SSF50447">
    <property type="entry name" value="Translation proteins"/>
    <property type="match status" value="1"/>
</dbReference>